<keyword evidence="3" id="KW-0804">Transcription</keyword>
<dbReference type="PANTHER" id="PTHR46796:SF7">
    <property type="entry name" value="ARAC FAMILY TRANSCRIPTIONAL REGULATOR"/>
    <property type="match status" value="1"/>
</dbReference>
<evidence type="ECO:0000256" key="1">
    <source>
        <dbReference type="ARBA" id="ARBA00023015"/>
    </source>
</evidence>
<reference evidence="5 6" key="1">
    <citation type="submission" date="2015-09" db="EMBL/GenBank/DDBJ databases">
        <title>Genome sequence, genome mining and natural product profiling of a biocontrol bacterium Streptomyces malaysiensis F913.</title>
        <authorList>
            <person name="Xu Y."/>
            <person name="Wei J."/>
            <person name="Xie J."/>
            <person name="Li T."/>
            <person name="Zhou Z."/>
        </authorList>
    </citation>
    <scope>NUCLEOTIDE SEQUENCE [LARGE SCALE GENOMIC DNA]</scope>
    <source>
        <strain evidence="5 6">F913</strain>
    </source>
</reference>
<evidence type="ECO:0000256" key="2">
    <source>
        <dbReference type="ARBA" id="ARBA00023125"/>
    </source>
</evidence>
<dbReference type="InterPro" id="IPR018062">
    <property type="entry name" value="HTH_AraC-typ_CS"/>
</dbReference>
<dbReference type="InterPro" id="IPR032783">
    <property type="entry name" value="AraC_lig"/>
</dbReference>
<dbReference type="Pfam" id="PF12833">
    <property type="entry name" value="HTH_18"/>
    <property type="match status" value="1"/>
</dbReference>
<comment type="caution">
    <text evidence="5">The sequence shown here is derived from an EMBL/GenBank/DDBJ whole genome shotgun (WGS) entry which is preliminary data.</text>
</comment>
<dbReference type="InterPro" id="IPR018060">
    <property type="entry name" value="HTH_AraC"/>
</dbReference>
<keyword evidence="1" id="KW-0805">Transcription regulation</keyword>
<dbReference type="SMART" id="SM00342">
    <property type="entry name" value="HTH_ARAC"/>
    <property type="match status" value="1"/>
</dbReference>
<name>A0A2J7Z2W2_STRMQ</name>
<dbReference type="InterPro" id="IPR050204">
    <property type="entry name" value="AraC_XylS_family_regulators"/>
</dbReference>
<evidence type="ECO:0000313" key="5">
    <source>
        <dbReference type="EMBL" id="PNG94621.1"/>
    </source>
</evidence>
<keyword evidence="6" id="KW-1185">Reference proteome</keyword>
<gene>
    <name evidence="5" type="ORF">SMF913_10646</name>
</gene>
<accession>A0A2J7Z2W2</accession>
<evidence type="ECO:0000256" key="3">
    <source>
        <dbReference type="ARBA" id="ARBA00023163"/>
    </source>
</evidence>
<keyword evidence="2" id="KW-0238">DNA-binding</keyword>
<dbReference type="PROSITE" id="PS01124">
    <property type="entry name" value="HTH_ARAC_FAMILY_2"/>
    <property type="match status" value="1"/>
</dbReference>
<dbReference type="GO" id="GO:0003700">
    <property type="term" value="F:DNA-binding transcription factor activity"/>
    <property type="evidence" value="ECO:0007669"/>
    <property type="project" value="InterPro"/>
</dbReference>
<dbReference type="PROSITE" id="PS00041">
    <property type="entry name" value="HTH_ARAC_FAMILY_1"/>
    <property type="match status" value="1"/>
</dbReference>
<sequence>MVDDQLSEVFDHIEIQGLMTSGFAARGSWVARGALSHPLKFIAVARGRARLTTDSTGSPLALEPGDVAILNNRAWLELRGGTGDGPPRDIDVTTASYTSIREDDADHDGADVILGGHIALNSVGRTLLLQALPPVGHVRASPAATHLRDRLDALLDELTGDRVGSAFAIRQHGQLFLLDTLRAYIDQAELPPGWLRALTDDRLHPALSLMHAEPAKPWRLETLARASAMSRTSFATHFRAVAGMPPLTYLNRWRMLLAQRALRDGDDPIESLAATLGYASVSAFSTAFKREVGESPLRYRHRVRRVKLARADS</sequence>
<dbReference type="SUPFAM" id="SSF46689">
    <property type="entry name" value="Homeodomain-like"/>
    <property type="match status" value="2"/>
</dbReference>
<dbReference type="Pfam" id="PF12852">
    <property type="entry name" value="Cupin_6"/>
    <property type="match status" value="1"/>
</dbReference>
<dbReference type="Gene3D" id="1.10.10.60">
    <property type="entry name" value="Homeodomain-like"/>
    <property type="match status" value="2"/>
</dbReference>
<dbReference type="PANTHER" id="PTHR46796">
    <property type="entry name" value="HTH-TYPE TRANSCRIPTIONAL ACTIVATOR RHAS-RELATED"/>
    <property type="match status" value="1"/>
</dbReference>
<protein>
    <recommendedName>
        <fullName evidence="4">HTH araC/xylS-type domain-containing protein</fullName>
    </recommendedName>
</protein>
<evidence type="ECO:0000313" key="6">
    <source>
        <dbReference type="Proteomes" id="UP000236520"/>
    </source>
</evidence>
<feature type="domain" description="HTH araC/xylS-type" evidence="4">
    <location>
        <begin position="204"/>
        <end position="302"/>
    </location>
</feature>
<proteinExistence type="predicted"/>
<dbReference type="GO" id="GO:0043565">
    <property type="term" value="F:sequence-specific DNA binding"/>
    <property type="evidence" value="ECO:0007669"/>
    <property type="project" value="InterPro"/>
</dbReference>
<evidence type="ECO:0000259" key="4">
    <source>
        <dbReference type="PROSITE" id="PS01124"/>
    </source>
</evidence>
<dbReference type="InterPro" id="IPR020449">
    <property type="entry name" value="Tscrpt_reg_AraC-type_HTH"/>
</dbReference>
<dbReference type="PRINTS" id="PR00032">
    <property type="entry name" value="HTHARAC"/>
</dbReference>
<dbReference type="AlphaFoldDB" id="A0A2J7Z2W2"/>
<dbReference type="Proteomes" id="UP000236520">
    <property type="component" value="Unassembled WGS sequence"/>
</dbReference>
<dbReference type="RefSeq" id="WP_102933326.1">
    <property type="nucleotide sequence ID" value="NZ_LJIW01000001.1"/>
</dbReference>
<organism evidence="5 6">
    <name type="scientific">Streptomyces malaysiensis</name>
    <dbReference type="NCBI Taxonomy" id="92644"/>
    <lineage>
        <taxon>Bacteria</taxon>
        <taxon>Bacillati</taxon>
        <taxon>Actinomycetota</taxon>
        <taxon>Actinomycetes</taxon>
        <taxon>Kitasatosporales</taxon>
        <taxon>Streptomycetaceae</taxon>
        <taxon>Streptomyces</taxon>
        <taxon>Streptomyces violaceusniger group</taxon>
    </lineage>
</organism>
<dbReference type="InterPro" id="IPR009057">
    <property type="entry name" value="Homeodomain-like_sf"/>
</dbReference>
<dbReference type="EMBL" id="LJIW01000001">
    <property type="protein sequence ID" value="PNG94621.1"/>
    <property type="molecule type" value="Genomic_DNA"/>
</dbReference>